<accession>A0A2M9WGD2</accession>
<dbReference type="Proteomes" id="UP000232062">
    <property type="component" value="Unassembled WGS sequence"/>
</dbReference>
<dbReference type="PANTHER" id="PTHR43877">
    <property type="entry name" value="AMINOALKYLPHOSPHONATE N-ACETYLTRANSFERASE-RELATED-RELATED"/>
    <property type="match status" value="1"/>
</dbReference>
<dbReference type="Gene3D" id="3.40.630.30">
    <property type="match status" value="1"/>
</dbReference>
<dbReference type="RefSeq" id="WP_100701030.1">
    <property type="nucleotide sequence ID" value="NZ_MLFP01000086.1"/>
</dbReference>
<feature type="domain" description="N-acetyltransferase" evidence="3">
    <location>
        <begin position="1"/>
        <end position="141"/>
    </location>
</feature>
<dbReference type="PROSITE" id="PS51186">
    <property type="entry name" value="GNAT"/>
    <property type="match status" value="1"/>
</dbReference>
<gene>
    <name evidence="4" type="ORF">PRCB_07200</name>
</gene>
<dbReference type="Pfam" id="PF00583">
    <property type="entry name" value="Acetyltransf_1"/>
    <property type="match status" value="1"/>
</dbReference>
<proteinExistence type="predicted"/>
<dbReference type="CDD" id="cd04301">
    <property type="entry name" value="NAT_SF"/>
    <property type="match status" value="1"/>
</dbReference>
<sequence>MEIRLFEEADRPFLRTLFLAARRHNWTWLDGDDWTLEDLDGVILGETVLVALVEGHRAGFAGILPNDNFLHSLYVDPEFQGRGVGSALLEAVQQRFTSTGVLKCLMLNEPAQAFYLKHGWQREATGESEQGKYVLMHFPLTARASGKSVR</sequence>
<keyword evidence="1 4" id="KW-0808">Transferase</keyword>
<protein>
    <submittedName>
        <fullName evidence="4">GNAT family N-acetyltransferase</fullName>
    </submittedName>
</protein>
<reference evidence="4 5" key="1">
    <citation type="submission" date="2017-11" db="EMBL/GenBank/DDBJ databases">
        <title>The genome sequence of Pantoea rodasii DSM 26611.</title>
        <authorList>
            <person name="Gao J."/>
            <person name="Mao X."/>
            <person name="Sun J."/>
        </authorList>
    </citation>
    <scope>NUCLEOTIDE SEQUENCE [LARGE SCALE GENOMIC DNA]</scope>
    <source>
        <strain evidence="4 5">DSM 26611</strain>
    </source>
</reference>
<organism evidence="4 5">
    <name type="scientific">Pantoea rodasii</name>
    <dbReference type="NCBI Taxonomy" id="1076549"/>
    <lineage>
        <taxon>Bacteria</taxon>
        <taxon>Pseudomonadati</taxon>
        <taxon>Pseudomonadota</taxon>
        <taxon>Gammaproteobacteria</taxon>
        <taxon>Enterobacterales</taxon>
        <taxon>Erwiniaceae</taxon>
        <taxon>Pantoea</taxon>
    </lineage>
</organism>
<dbReference type="InterPro" id="IPR000182">
    <property type="entry name" value="GNAT_dom"/>
</dbReference>
<comment type="caution">
    <text evidence="4">The sequence shown here is derived from an EMBL/GenBank/DDBJ whole genome shotgun (WGS) entry which is preliminary data.</text>
</comment>
<dbReference type="EMBL" id="PIQI01000011">
    <property type="protein sequence ID" value="PJZ06498.1"/>
    <property type="molecule type" value="Genomic_DNA"/>
</dbReference>
<dbReference type="GO" id="GO:0016747">
    <property type="term" value="F:acyltransferase activity, transferring groups other than amino-acyl groups"/>
    <property type="evidence" value="ECO:0007669"/>
    <property type="project" value="InterPro"/>
</dbReference>
<dbReference type="OrthoDB" id="9789605at2"/>
<evidence type="ECO:0000259" key="3">
    <source>
        <dbReference type="PROSITE" id="PS51186"/>
    </source>
</evidence>
<evidence type="ECO:0000313" key="4">
    <source>
        <dbReference type="EMBL" id="PJZ06498.1"/>
    </source>
</evidence>
<dbReference type="SUPFAM" id="SSF55729">
    <property type="entry name" value="Acyl-CoA N-acyltransferases (Nat)"/>
    <property type="match status" value="1"/>
</dbReference>
<dbReference type="STRING" id="1076549.HA45_23585"/>
<evidence type="ECO:0000313" key="5">
    <source>
        <dbReference type="Proteomes" id="UP000232062"/>
    </source>
</evidence>
<dbReference type="InterPro" id="IPR050832">
    <property type="entry name" value="Bact_Acetyltransf"/>
</dbReference>
<keyword evidence="5" id="KW-1185">Reference proteome</keyword>
<dbReference type="PANTHER" id="PTHR43877:SF2">
    <property type="entry name" value="AMINOALKYLPHOSPHONATE N-ACETYLTRANSFERASE-RELATED"/>
    <property type="match status" value="1"/>
</dbReference>
<dbReference type="AlphaFoldDB" id="A0A2M9WGD2"/>
<keyword evidence="2" id="KW-0012">Acyltransferase</keyword>
<evidence type="ECO:0000256" key="1">
    <source>
        <dbReference type="ARBA" id="ARBA00022679"/>
    </source>
</evidence>
<dbReference type="InterPro" id="IPR016181">
    <property type="entry name" value="Acyl_CoA_acyltransferase"/>
</dbReference>
<name>A0A2M9WGD2_9GAMM</name>
<evidence type="ECO:0000256" key="2">
    <source>
        <dbReference type="ARBA" id="ARBA00023315"/>
    </source>
</evidence>